<evidence type="ECO:0000259" key="2">
    <source>
        <dbReference type="PROSITE" id="PS50812"/>
    </source>
</evidence>
<keyword evidence="4" id="KW-1185">Reference proteome</keyword>
<dbReference type="Gene3D" id="2.30.30.140">
    <property type="match status" value="1"/>
</dbReference>
<accession>A0ABQ9VUI4</accession>
<reference evidence="3 4" key="1">
    <citation type="submission" date="2023-05" db="EMBL/GenBank/DDBJ databases">
        <title>B98-5 Cell Line De Novo Hybrid Assembly: An Optical Mapping Approach.</title>
        <authorList>
            <person name="Kananen K."/>
            <person name="Auerbach J.A."/>
            <person name="Kautto E."/>
            <person name="Blachly J.S."/>
        </authorList>
    </citation>
    <scope>NUCLEOTIDE SEQUENCE [LARGE SCALE GENOMIC DNA]</scope>
    <source>
        <strain evidence="3">B95-8</strain>
        <tissue evidence="3">Cell line</tissue>
    </source>
</reference>
<feature type="compositionally biased region" description="Acidic residues" evidence="1">
    <location>
        <begin position="251"/>
        <end position="263"/>
    </location>
</feature>
<evidence type="ECO:0000313" key="4">
    <source>
        <dbReference type="Proteomes" id="UP001266305"/>
    </source>
</evidence>
<dbReference type="PANTHER" id="PTHR12550">
    <property type="entry name" value="HEPATOMA-DERIVED GROWTH FACTOR-RELATED"/>
    <property type="match status" value="1"/>
</dbReference>
<name>A0ABQ9VUI4_SAGOE</name>
<dbReference type="Proteomes" id="UP001266305">
    <property type="component" value="Unassembled WGS sequence"/>
</dbReference>
<dbReference type="PROSITE" id="PS50812">
    <property type="entry name" value="PWWP"/>
    <property type="match status" value="1"/>
</dbReference>
<gene>
    <name evidence="3" type="primary">HDGFL1</name>
    <name evidence="3" type="ORF">P7K49_007106</name>
</gene>
<dbReference type="SMART" id="SM00293">
    <property type="entry name" value="PWWP"/>
    <property type="match status" value="1"/>
</dbReference>
<dbReference type="InterPro" id="IPR000313">
    <property type="entry name" value="PWWP_dom"/>
</dbReference>
<evidence type="ECO:0000256" key="1">
    <source>
        <dbReference type="SAM" id="MobiDB-lite"/>
    </source>
</evidence>
<feature type="domain" description="PWWP" evidence="2">
    <location>
        <begin position="11"/>
        <end position="62"/>
    </location>
</feature>
<proteinExistence type="predicted"/>
<feature type="compositionally biased region" description="Basic and acidic residues" evidence="1">
    <location>
        <begin position="105"/>
        <end position="133"/>
    </location>
</feature>
<dbReference type="EMBL" id="JASSZA010000004">
    <property type="protein sequence ID" value="KAK2112840.1"/>
    <property type="molecule type" value="Genomic_DNA"/>
</dbReference>
<feature type="compositionally biased region" description="Acidic residues" evidence="1">
    <location>
        <begin position="166"/>
        <end position="226"/>
    </location>
</feature>
<organism evidence="3 4">
    <name type="scientific">Saguinus oedipus</name>
    <name type="common">Cotton-top tamarin</name>
    <name type="synonym">Oedipomidas oedipus</name>
    <dbReference type="NCBI Taxonomy" id="9490"/>
    <lineage>
        <taxon>Eukaryota</taxon>
        <taxon>Metazoa</taxon>
        <taxon>Chordata</taxon>
        <taxon>Craniata</taxon>
        <taxon>Vertebrata</taxon>
        <taxon>Euteleostomi</taxon>
        <taxon>Mammalia</taxon>
        <taxon>Eutheria</taxon>
        <taxon>Euarchontoglires</taxon>
        <taxon>Primates</taxon>
        <taxon>Haplorrhini</taxon>
        <taxon>Platyrrhini</taxon>
        <taxon>Cebidae</taxon>
        <taxon>Callitrichinae</taxon>
        <taxon>Saguinus</taxon>
    </lineage>
</organism>
<comment type="caution">
    <text evidence="3">The sequence shown here is derived from an EMBL/GenBank/DDBJ whole genome shotgun (WGS) entry which is preliminary data.</text>
</comment>
<evidence type="ECO:0000313" key="3">
    <source>
        <dbReference type="EMBL" id="KAK2112840.1"/>
    </source>
</evidence>
<feature type="region of interest" description="Disordered" evidence="1">
    <location>
        <begin position="80"/>
        <end position="274"/>
    </location>
</feature>
<sequence>MSDYGLPQYKSGDLVFAKLKGYAHWPARIEHMTQPNRYQVFFFGTHETALLSPKRLFPYKESKEKFGKPNKRRGFREGLWEIENNPTVQASDCVFAPEMGGGDGPRPEPEAAESDADKPKHAEGGGDEARKPDDEEPAEEEKGPLKRSAGDPPEDAPKRPKKSNPDPEEEEVEEEEDEEAAEEEEEEEEAAAAEEDEDEDEDEEEEAAAEAEEAAAEAEEAVDVDVESPLLVAVENGSALREPGLTCEPPQPEEEEPSQEWDDEAPRGGDRDSL</sequence>
<dbReference type="PANTHER" id="PTHR12550:SF81">
    <property type="entry name" value="HEPATOMA-DERIVED GROWTH FACTOR-LIKE PROTEIN 1"/>
    <property type="match status" value="1"/>
</dbReference>
<feature type="compositionally biased region" description="Basic and acidic residues" evidence="1">
    <location>
        <begin position="264"/>
        <end position="274"/>
    </location>
</feature>
<protein>
    <submittedName>
        <fullName evidence="3">Hepatoma derived growth factor-like 1</fullName>
    </submittedName>
</protein>
<dbReference type="SUPFAM" id="SSF63748">
    <property type="entry name" value="Tudor/PWWP/MBT"/>
    <property type="match status" value="1"/>
</dbReference>
<dbReference type="Pfam" id="PF00855">
    <property type="entry name" value="PWWP"/>
    <property type="match status" value="1"/>
</dbReference>